<evidence type="ECO:0000256" key="6">
    <source>
        <dbReference type="SAM" id="Phobius"/>
    </source>
</evidence>
<feature type="transmembrane region" description="Helical" evidence="6">
    <location>
        <begin position="373"/>
        <end position="392"/>
    </location>
</feature>
<dbReference type="InterPro" id="IPR008521">
    <property type="entry name" value="Mg_trans_NIPA"/>
</dbReference>
<feature type="transmembrane region" description="Helical" evidence="6">
    <location>
        <begin position="50"/>
        <end position="70"/>
    </location>
</feature>
<feature type="transmembrane region" description="Helical" evidence="6">
    <location>
        <begin position="186"/>
        <end position="206"/>
    </location>
</feature>
<dbReference type="Pfam" id="PF05653">
    <property type="entry name" value="Mg_trans_NIPA"/>
    <property type="match status" value="1"/>
</dbReference>
<dbReference type="GO" id="GO:0016020">
    <property type="term" value="C:membrane"/>
    <property type="evidence" value="ECO:0007669"/>
    <property type="project" value="UniProtKB-SubCell"/>
</dbReference>
<dbReference type="Proteomes" id="UP001199106">
    <property type="component" value="Unassembled WGS sequence"/>
</dbReference>
<evidence type="ECO:0000313" key="7">
    <source>
        <dbReference type="EMBL" id="KAG9196074.1"/>
    </source>
</evidence>
<keyword evidence="8" id="KW-1185">Reference proteome</keyword>
<evidence type="ECO:0000313" key="8">
    <source>
        <dbReference type="Proteomes" id="UP001199106"/>
    </source>
</evidence>
<dbReference type="SUPFAM" id="SSF103481">
    <property type="entry name" value="Multidrug resistance efflux transporter EmrE"/>
    <property type="match status" value="1"/>
</dbReference>
<keyword evidence="3 6" id="KW-1133">Transmembrane helix</keyword>
<evidence type="ECO:0000256" key="1">
    <source>
        <dbReference type="ARBA" id="ARBA00004141"/>
    </source>
</evidence>
<feature type="transmembrane region" description="Helical" evidence="6">
    <location>
        <begin position="212"/>
        <end position="232"/>
    </location>
</feature>
<evidence type="ECO:0000256" key="5">
    <source>
        <dbReference type="SAM" id="MobiDB-lite"/>
    </source>
</evidence>
<feature type="transmembrane region" description="Helical" evidence="6">
    <location>
        <begin position="279"/>
        <end position="297"/>
    </location>
</feature>
<dbReference type="EMBL" id="JAANER010000001">
    <property type="protein sequence ID" value="KAG9196074.1"/>
    <property type="molecule type" value="Genomic_DNA"/>
</dbReference>
<dbReference type="PANTHER" id="PTHR12570">
    <property type="match status" value="1"/>
</dbReference>
<feature type="transmembrane region" description="Helical" evidence="6">
    <location>
        <begin position="241"/>
        <end position="259"/>
    </location>
</feature>
<feature type="compositionally biased region" description="Polar residues" evidence="5">
    <location>
        <begin position="574"/>
        <end position="585"/>
    </location>
</feature>
<dbReference type="AlphaFoldDB" id="A0AAD4NVQ1"/>
<sequence length="729" mass="79459">MHIPPSHTVAAGPATPIQSLIPTPLPTSYNALSWISKERGGGGGGYTENWSSLIGIITAIIGNVLISFALNMQRYAHIRLDREFQERQRERKRRKKEAEMMGSDGGAGRLAEEVQKMGLARRRNGSEGMVESRRRSNGKNGNEEDIFEASENDPLISRPRVEREDSAESGKQEQAFKQTSYLKSPYWWFGIILMTIGEAGNFLAYGFAPASIVSPLGVVALISNCIIAPFMLKEPFRLRDALGVIIAVGGAVTVVLSASDNNPKLGPGEIWDLIRRWEFETYFGITVGVIAVLMVASNRYGQKNILIDLGLVGLFGGYTALSTKGVASLLSYTLWRAITFPVFYLLVAILVGTAIMQIKYVNRALQRFDATQVIPVQFVLFTLSVIGGSAVLYRDFERTSGEDAGKFVGGCALTFFGVWLITSGRPSHHDDDEEDHDPEPEDAIHLAGECYADETAEPSEEVSRRSSTRALSPPIDMSRPYQDDEDTRPSTPNITLTPNDPITPPNPSSRPVAADIISSLVANPWSNPNEPTYRTPPLNRHTSTPVLPSEAAPPAPLVSVSDTDLPPPRTPTRGKSQNEVPTTPGSGLRRLRTGDRVQNARNSIVGGPLLASPLSTSLSTMVQDLKRGNSVRRRESLLALGARNQEDDNTMMGVGEPLSRRRTRDSAGGREEEGSRTPGGARTPGGRRMGRGRSLSALSTLSGLWRGMRGQGSREDLREEEGRREGDGL</sequence>
<organism evidence="7 8">
    <name type="scientific">Alternaria panax</name>
    <dbReference type="NCBI Taxonomy" id="48097"/>
    <lineage>
        <taxon>Eukaryota</taxon>
        <taxon>Fungi</taxon>
        <taxon>Dikarya</taxon>
        <taxon>Ascomycota</taxon>
        <taxon>Pezizomycotina</taxon>
        <taxon>Dothideomycetes</taxon>
        <taxon>Pleosporomycetidae</taxon>
        <taxon>Pleosporales</taxon>
        <taxon>Pleosporineae</taxon>
        <taxon>Pleosporaceae</taxon>
        <taxon>Alternaria</taxon>
        <taxon>Alternaria sect. Panax</taxon>
    </lineage>
</organism>
<feature type="region of interest" description="Disordered" evidence="5">
    <location>
        <begin position="639"/>
        <end position="729"/>
    </location>
</feature>
<feature type="region of interest" description="Disordered" evidence="5">
    <location>
        <begin position="120"/>
        <end position="149"/>
    </location>
</feature>
<comment type="caution">
    <text evidence="7">The sequence shown here is derived from an EMBL/GenBank/DDBJ whole genome shotgun (WGS) entry which is preliminary data.</text>
</comment>
<evidence type="ECO:0008006" key="9">
    <source>
        <dbReference type="Google" id="ProtNLM"/>
    </source>
</evidence>
<dbReference type="InterPro" id="IPR037185">
    <property type="entry name" value="EmrE-like"/>
</dbReference>
<feature type="region of interest" description="Disordered" evidence="5">
    <location>
        <begin position="86"/>
        <end position="107"/>
    </location>
</feature>
<protein>
    <recommendedName>
        <fullName evidence="9">DUF803-domain-containing protein</fullName>
    </recommendedName>
</protein>
<feature type="compositionally biased region" description="Low complexity" evidence="5">
    <location>
        <begin position="676"/>
        <end position="699"/>
    </location>
</feature>
<feature type="transmembrane region" description="Helical" evidence="6">
    <location>
        <begin position="309"/>
        <end position="335"/>
    </location>
</feature>
<gene>
    <name evidence="7" type="ORF">G6011_01195</name>
</gene>
<dbReference type="PANTHER" id="PTHR12570:SF65">
    <property type="entry name" value="MAGNESIUM TRANSPORTER NIPA9-RELATED"/>
    <property type="match status" value="1"/>
</dbReference>
<evidence type="ECO:0000256" key="4">
    <source>
        <dbReference type="ARBA" id="ARBA00023136"/>
    </source>
</evidence>
<feature type="compositionally biased region" description="Basic and acidic residues" evidence="5">
    <location>
        <begin position="712"/>
        <end position="729"/>
    </location>
</feature>
<evidence type="ECO:0000256" key="3">
    <source>
        <dbReference type="ARBA" id="ARBA00022989"/>
    </source>
</evidence>
<feature type="compositionally biased region" description="Basic and acidic residues" evidence="5">
    <location>
        <begin position="664"/>
        <end position="675"/>
    </location>
</feature>
<accession>A0AAD4NVQ1</accession>
<reference evidence="7" key="1">
    <citation type="submission" date="2021-07" db="EMBL/GenBank/DDBJ databases">
        <title>Genome Resource of American Ginseng Black Spot Pathogen Alternaria panax.</title>
        <authorList>
            <person name="Qiu C."/>
            <person name="Wang W."/>
            <person name="Liu Z."/>
        </authorList>
    </citation>
    <scope>NUCLEOTIDE SEQUENCE</scope>
    <source>
        <strain evidence="7">BNCC115425</strain>
    </source>
</reference>
<feature type="compositionally biased region" description="Polar residues" evidence="5">
    <location>
        <begin position="520"/>
        <end position="532"/>
    </location>
</feature>
<keyword evidence="4 6" id="KW-0472">Membrane</keyword>
<comment type="subcellular location">
    <subcellularLocation>
        <location evidence="1">Membrane</location>
        <topology evidence="1">Multi-pass membrane protein</topology>
    </subcellularLocation>
</comment>
<name>A0AAD4NVQ1_9PLEO</name>
<feature type="compositionally biased region" description="Polar residues" evidence="5">
    <location>
        <begin position="489"/>
        <end position="500"/>
    </location>
</feature>
<evidence type="ECO:0000256" key="2">
    <source>
        <dbReference type="ARBA" id="ARBA00022692"/>
    </source>
</evidence>
<feature type="transmembrane region" description="Helical" evidence="6">
    <location>
        <begin position="341"/>
        <end position="361"/>
    </location>
</feature>
<dbReference type="GO" id="GO:0015095">
    <property type="term" value="F:magnesium ion transmembrane transporter activity"/>
    <property type="evidence" value="ECO:0007669"/>
    <property type="project" value="InterPro"/>
</dbReference>
<keyword evidence="2 6" id="KW-0812">Transmembrane</keyword>
<proteinExistence type="predicted"/>
<feature type="region of interest" description="Disordered" evidence="5">
    <location>
        <begin position="454"/>
        <end position="595"/>
    </location>
</feature>